<comment type="caution">
    <text evidence="1">The sequence shown here is derived from an EMBL/GenBank/DDBJ whole genome shotgun (WGS) entry which is preliminary data.</text>
</comment>
<gene>
    <name evidence="1" type="ORF">QTG54_016938</name>
</gene>
<accession>A0AAD9D452</accession>
<keyword evidence="2" id="KW-1185">Reference proteome</keyword>
<reference evidence="1" key="1">
    <citation type="submission" date="2023-06" db="EMBL/GenBank/DDBJ databases">
        <title>Survivors Of The Sea: Transcriptome response of Skeletonema marinoi to long-term dormancy.</title>
        <authorList>
            <person name="Pinder M.I.M."/>
            <person name="Kourtchenko O."/>
            <person name="Robertson E.K."/>
            <person name="Larsson T."/>
            <person name="Maumus F."/>
            <person name="Osuna-Cruz C.M."/>
            <person name="Vancaester E."/>
            <person name="Stenow R."/>
            <person name="Vandepoele K."/>
            <person name="Ploug H."/>
            <person name="Bruchert V."/>
            <person name="Godhe A."/>
            <person name="Topel M."/>
        </authorList>
    </citation>
    <scope>NUCLEOTIDE SEQUENCE</scope>
    <source>
        <strain evidence="1">R05AC</strain>
    </source>
</reference>
<evidence type="ECO:0000313" key="1">
    <source>
        <dbReference type="EMBL" id="KAK1732403.1"/>
    </source>
</evidence>
<sequence length="184" mass="20944">MDMTLVIQDNGIITDLFEKKMALYLYIPPHSAHSPGQLTGLVMGQVLRIFSLCSRTVDKQMHTYQELLVLVRCGYSHSDLLPLLEKAATNSEAFIGKSEEDKAREKCQKDEDSSKRIFLHLKYHPNDNDPKSSAIQKAFRESIMHPKGDQPFTELENERGHKIPLDRLTVCYSKHSNLGSLNDD</sequence>
<dbReference type="AlphaFoldDB" id="A0AAD9D452"/>
<dbReference type="EMBL" id="JATAAI010000068">
    <property type="protein sequence ID" value="KAK1732403.1"/>
    <property type="molecule type" value="Genomic_DNA"/>
</dbReference>
<evidence type="ECO:0000313" key="2">
    <source>
        <dbReference type="Proteomes" id="UP001224775"/>
    </source>
</evidence>
<dbReference type="Proteomes" id="UP001224775">
    <property type="component" value="Unassembled WGS sequence"/>
</dbReference>
<proteinExistence type="predicted"/>
<organism evidence="1 2">
    <name type="scientific">Skeletonema marinoi</name>
    <dbReference type="NCBI Taxonomy" id="267567"/>
    <lineage>
        <taxon>Eukaryota</taxon>
        <taxon>Sar</taxon>
        <taxon>Stramenopiles</taxon>
        <taxon>Ochrophyta</taxon>
        <taxon>Bacillariophyta</taxon>
        <taxon>Coscinodiscophyceae</taxon>
        <taxon>Thalassiosirophycidae</taxon>
        <taxon>Thalassiosirales</taxon>
        <taxon>Skeletonemataceae</taxon>
        <taxon>Skeletonema</taxon>
        <taxon>Skeletonema marinoi-dohrnii complex</taxon>
    </lineage>
</organism>
<name>A0AAD9D452_9STRA</name>
<protein>
    <submittedName>
        <fullName evidence="1">Uncharacterized protein</fullName>
    </submittedName>
</protein>